<organism evidence="2 3">
    <name type="scientific">Botrytis galanthina</name>
    <dbReference type="NCBI Taxonomy" id="278940"/>
    <lineage>
        <taxon>Eukaryota</taxon>
        <taxon>Fungi</taxon>
        <taxon>Dikarya</taxon>
        <taxon>Ascomycota</taxon>
        <taxon>Pezizomycotina</taxon>
        <taxon>Leotiomycetes</taxon>
        <taxon>Helotiales</taxon>
        <taxon>Sclerotiniaceae</taxon>
        <taxon>Botrytis</taxon>
    </lineage>
</organism>
<evidence type="ECO:0000313" key="2">
    <source>
        <dbReference type="EMBL" id="THV49224.1"/>
    </source>
</evidence>
<protein>
    <submittedName>
        <fullName evidence="2">Uncharacterized protein</fullName>
    </submittedName>
</protein>
<sequence length="78" mass="8567">MASEKCCQGGNKFNLRKPLAGAVPNPFRPRKSFQSIFLGAMSGSHHPNDGSVYAKLANEEPPNSWQECDRSGHRLPGR</sequence>
<gene>
    <name evidence="2" type="ORF">BGAL_0205g00010</name>
</gene>
<name>A0A4S8R7J3_9HELO</name>
<dbReference type="Proteomes" id="UP000308671">
    <property type="component" value="Unassembled WGS sequence"/>
</dbReference>
<dbReference type="EMBL" id="PQXL01000205">
    <property type="protein sequence ID" value="THV49224.1"/>
    <property type="molecule type" value="Genomic_DNA"/>
</dbReference>
<proteinExistence type="predicted"/>
<accession>A0A4S8R7J3</accession>
<dbReference type="AlphaFoldDB" id="A0A4S8R7J3"/>
<feature type="region of interest" description="Disordered" evidence="1">
    <location>
        <begin position="58"/>
        <end position="78"/>
    </location>
</feature>
<reference evidence="2 3" key="1">
    <citation type="submission" date="2017-12" db="EMBL/GenBank/DDBJ databases">
        <title>Comparative genomics of Botrytis spp.</title>
        <authorList>
            <person name="Valero-Jimenez C.A."/>
            <person name="Tapia P."/>
            <person name="Veloso J."/>
            <person name="Silva-Moreno E."/>
            <person name="Staats M."/>
            <person name="Valdes J.H."/>
            <person name="Van Kan J.A.L."/>
        </authorList>
    </citation>
    <scope>NUCLEOTIDE SEQUENCE [LARGE SCALE GENOMIC DNA]</scope>
    <source>
        <strain evidence="2 3">MUCL435</strain>
    </source>
</reference>
<keyword evidence="3" id="KW-1185">Reference proteome</keyword>
<evidence type="ECO:0000313" key="3">
    <source>
        <dbReference type="Proteomes" id="UP000308671"/>
    </source>
</evidence>
<evidence type="ECO:0000256" key="1">
    <source>
        <dbReference type="SAM" id="MobiDB-lite"/>
    </source>
</evidence>
<comment type="caution">
    <text evidence="2">The sequence shown here is derived from an EMBL/GenBank/DDBJ whole genome shotgun (WGS) entry which is preliminary data.</text>
</comment>